<evidence type="ECO:0000313" key="3">
    <source>
        <dbReference type="Proteomes" id="UP001328107"/>
    </source>
</evidence>
<dbReference type="AlphaFoldDB" id="A0AAN4Z724"/>
<sequence>NLPSDISPEVETMMIAFFYFIGSVSLVVNLVTLFLIIRHSSALMREVWILSIVQQVACLSTNGFFTLLFIPFVYPSAAGAGYCVGILCLSLPYPIIMVV</sequence>
<gene>
    <name evidence="2" type="ORF">PMAYCL1PPCAC_05799</name>
</gene>
<accession>A0AAN4Z724</accession>
<organism evidence="2 3">
    <name type="scientific">Pristionchus mayeri</name>
    <dbReference type="NCBI Taxonomy" id="1317129"/>
    <lineage>
        <taxon>Eukaryota</taxon>
        <taxon>Metazoa</taxon>
        <taxon>Ecdysozoa</taxon>
        <taxon>Nematoda</taxon>
        <taxon>Chromadorea</taxon>
        <taxon>Rhabditida</taxon>
        <taxon>Rhabditina</taxon>
        <taxon>Diplogasteromorpha</taxon>
        <taxon>Diplogasteroidea</taxon>
        <taxon>Neodiplogasteridae</taxon>
        <taxon>Pristionchus</taxon>
    </lineage>
</organism>
<feature type="non-terminal residue" evidence="2">
    <location>
        <position position="99"/>
    </location>
</feature>
<feature type="transmembrane region" description="Helical" evidence="1">
    <location>
        <begin position="48"/>
        <end position="73"/>
    </location>
</feature>
<evidence type="ECO:0008006" key="4">
    <source>
        <dbReference type="Google" id="ProtNLM"/>
    </source>
</evidence>
<dbReference type="EMBL" id="BTRK01000002">
    <property type="protein sequence ID" value="GMR35603.1"/>
    <property type="molecule type" value="Genomic_DNA"/>
</dbReference>
<keyword evidence="3" id="KW-1185">Reference proteome</keyword>
<keyword evidence="1" id="KW-0812">Transmembrane</keyword>
<proteinExistence type="predicted"/>
<reference evidence="3" key="1">
    <citation type="submission" date="2022-10" db="EMBL/GenBank/DDBJ databases">
        <title>Genome assembly of Pristionchus species.</title>
        <authorList>
            <person name="Yoshida K."/>
            <person name="Sommer R.J."/>
        </authorList>
    </citation>
    <scope>NUCLEOTIDE SEQUENCE [LARGE SCALE GENOMIC DNA]</scope>
    <source>
        <strain evidence="3">RS5460</strain>
    </source>
</reference>
<feature type="non-terminal residue" evidence="2">
    <location>
        <position position="1"/>
    </location>
</feature>
<evidence type="ECO:0000313" key="2">
    <source>
        <dbReference type="EMBL" id="GMR35603.1"/>
    </source>
</evidence>
<feature type="transmembrane region" description="Helical" evidence="1">
    <location>
        <begin position="79"/>
        <end position="98"/>
    </location>
</feature>
<protein>
    <recommendedName>
        <fullName evidence="4">G protein-coupled receptor</fullName>
    </recommendedName>
</protein>
<dbReference type="Proteomes" id="UP001328107">
    <property type="component" value="Unassembled WGS sequence"/>
</dbReference>
<dbReference type="Pfam" id="PF10327">
    <property type="entry name" value="7TM_GPCR_Sri"/>
    <property type="match status" value="1"/>
</dbReference>
<evidence type="ECO:0000256" key="1">
    <source>
        <dbReference type="SAM" id="Phobius"/>
    </source>
</evidence>
<feature type="transmembrane region" description="Helical" evidence="1">
    <location>
        <begin position="12"/>
        <end position="36"/>
    </location>
</feature>
<keyword evidence="1" id="KW-0472">Membrane</keyword>
<keyword evidence="1" id="KW-1133">Transmembrane helix</keyword>
<dbReference type="InterPro" id="IPR019429">
    <property type="entry name" value="7TM_GPCR_serpentine_rcpt_Sri"/>
</dbReference>
<comment type="caution">
    <text evidence="2">The sequence shown here is derived from an EMBL/GenBank/DDBJ whole genome shotgun (WGS) entry which is preliminary data.</text>
</comment>
<name>A0AAN4Z724_9BILA</name>